<dbReference type="GO" id="GO:0005886">
    <property type="term" value="C:plasma membrane"/>
    <property type="evidence" value="ECO:0007669"/>
    <property type="project" value="TreeGrafter"/>
</dbReference>
<proteinExistence type="predicted"/>
<name>A0A540NEF5_MALBA</name>
<dbReference type="InterPro" id="IPR055474">
    <property type="entry name" value="DUF7046"/>
</dbReference>
<comment type="caution">
    <text evidence="2">The sequence shown here is derived from an EMBL/GenBank/DDBJ whole genome shotgun (WGS) entry which is preliminary data.</text>
</comment>
<dbReference type="AlphaFoldDB" id="A0A540NEF5"/>
<keyword evidence="3" id="KW-1185">Reference proteome</keyword>
<organism evidence="2 3">
    <name type="scientific">Malus baccata</name>
    <name type="common">Siberian crab apple</name>
    <name type="synonym">Pyrus baccata</name>
    <dbReference type="NCBI Taxonomy" id="106549"/>
    <lineage>
        <taxon>Eukaryota</taxon>
        <taxon>Viridiplantae</taxon>
        <taxon>Streptophyta</taxon>
        <taxon>Embryophyta</taxon>
        <taxon>Tracheophyta</taxon>
        <taxon>Spermatophyta</taxon>
        <taxon>Magnoliopsida</taxon>
        <taxon>eudicotyledons</taxon>
        <taxon>Gunneridae</taxon>
        <taxon>Pentapetalae</taxon>
        <taxon>rosids</taxon>
        <taxon>fabids</taxon>
        <taxon>Rosales</taxon>
        <taxon>Rosaceae</taxon>
        <taxon>Amygdaloideae</taxon>
        <taxon>Maleae</taxon>
        <taxon>Malus</taxon>
    </lineage>
</organism>
<evidence type="ECO:0000313" key="3">
    <source>
        <dbReference type="Proteomes" id="UP000315295"/>
    </source>
</evidence>
<sequence length="141" mass="15968">MITCFPEMQSQIEKMVHEGHASFKIFQCIGYLNIWQPATLDITRKGYKIKGSSVVAEKFSTNMVVTIPRRGSPAEFTVVTGSGTSDGCARYLLKTDNTCFRDAVVLTLRAFLRIANDRRGSWHWQRKVDFLAERVLPLSHA</sequence>
<dbReference type="PANTHER" id="PTHR31149:SF10">
    <property type="entry name" value="OS05G0100900 PROTEIN"/>
    <property type="match status" value="1"/>
</dbReference>
<feature type="domain" description="DUF7046" evidence="1">
    <location>
        <begin position="25"/>
        <end position="120"/>
    </location>
</feature>
<dbReference type="STRING" id="106549.A0A540NEF5"/>
<gene>
    <name evidence="2" type="ORF">C1H46_004904</name>
</gene>
<evidence type="ECO:0000259" key="1">
    <source>
        <dbReference type="Pfam" id="PF23080"/>
    </source>
</evidence>
<dbReference type="Proteomes" id="UP000315295">
    <property type="component" value="Unassembled WGS sequence"/>
</dbReference>
<evidence type="ECO:0000313" key="2">
    <source>
        <dbReference type="EMBL" id="TQE09411.1"/>
    </source>
</evidence>
<dbReference type="PANTHER" id="PTHR31149">
    <property type="entry name" value="EXPRESSED PROTEIN"/>
    <property type="match status" value="1"/>
</dbReference>
<reference evidence="2 3" key="1">
    <citation type="journal article" date="2019" name="G3 (Bethesda)">
        <title>Sequencing of a Wild Apple (Malus baccata) Genome Unravels the Differences Between Cultivated and Wild Apple Species Regarding Disease Resistance and Cold Tolerance.</title>
        <authorList>
            <person name="Chen X."/>
        </authorList>
    </citation>
    <scope>NUCLEOTIDE SEQUENCE [LARGE SCALE GENOMIC DNA]</scope>
    <source>
        <strain evidence="3">cv. Shandingzi</strain>
        <tissue evidence="2">Leaves</tissue>
    </source>
</reference>
<dbReference type="EMBL" id="VIEB01000057">
    <property type="protein sequence ID" value="TQE09411.1"/>
    <property type="molecule type" value="Genomic_DNA"/>
</dbReference>
<dbReference type="Pfam" id="PF23080">
    <property type="entry name" value="DUF7046"/>
    <property type="match status" value="1"/>
</dbReference>
<accession>A0A540NEF5</accession>
<protein>
    <recommendedName>
        <fullName evidence="1">DUF7046 domain-containing protein</fullName>
    </recommendedName>
</protein>